<dbReference type="AlphaFoldDB" id="A0A8S1HVY8"/>
<evidence type="ECO:0000313" key="2">
    <source>
        <dbReference type="Proteomes" id="UP000835052"/>
    </source>
</evidence>
<protein>
    <submittedName>
        <fullName evidence="1">Uncharacterized protein</fullName>
    </submittedName>
</protein>
<name>A0A8S1HVY8_9PELO</name>
<comment type="caution">
    <text evidence="1">The sequence shown here is derived from an EMBL/GenBank/DDBJ whole genome shotgun (WGS) entry which is preliminary data.</text>
</comment>
<proteinExistence type="predicted"/>
<organism evidence="1 2">
    <name type="scientific">Caenorhabditis auriculariae</name>
    <dbReference type="NCBI Taxonomy" id="2777116"/>
    <lineage>
        <taxon>Eukaryota</taxon>
        <taxon>Metazoa</taxon>
        <taxon>Ecdysozoa</taxon>
        <taxon>Nematoda</taxon>
        <taxon>Chromadorea</taxon>
        <taxon>Rhabditida</taxon>
        <taxon>Rhabditina</taxon>
        <taxon>Rhabditomorpha</taxon>
        <taxon>Rhabditoidea</taxon>
        <taxon>Rhabditidae</taxon>
        <taxon>Peloderinae</taxon>
        <taxon>Caenorhabditis</taxon>
    </lineage>
</organism>
<keyword evidence="2" id="KW-1185">Reference proteome</keyword>
<dbReference type="EMBL" id="CAJGYM010000285">
    <property type="protein sequence ID" value="CAD6200276.1"/>
    <property type="molecule type" value="Genomic_DNA"/>
</dbReference>
<sequence length="317" mass="36336">MAMRFIESFNHRWRLRSLDFDRLAPSSLCQTMRRSESCSPDHGPSWPGNATPAPLCFPVWWNGSLHGFARPVASIIAVPHGRNLWLLENIGMSDLCLSLILTRLRLRCDWRIFCRATLLKKTEMSGFARLILELIEDEIWITFSLFFKKPFEDLRITLQFEGSQSDHWLLTIPDSAAKDADFRDLFFSPFEELAPFVLRLRDYFSRNHLPGCFGRPIDFFTAAQQLSEVDQGLANLVFQIVAISLSRSATSVAERGGCRRQDQITSFFIAVLLLQLIARDSIDSANFTPLRLPDLGHTHARRRIQVKDQHHANFSIA</sequence>
<gene>
    <name evidence="1" type="ORF">CAUJ_LOCUS16173</name>
</gene>
<reference evidence="1" key="1">
    <citation type="submission" date="2020-10" db="EMBL/GenBank/DDBJ databases">
        <authorList>
            <person name="Kikuchi T."/>
        </authorList>
    </citation>
    <scope>NUCLEOTIDE SEQUENCE</scope>
    <source>
        <strain evidence="1">NKZ352</strain>
    </source>
</reference>
<dbReference type="Proteomes" id="UP000835052">
    <property type="component" value="Unassembled WGS sequence"/>
</dbReference>
<accession>A0A8S1HVY8</accession>
<evidence type="ECO:0000313" key="1">
    <source>
        <dbReference type="EMBL" id="CAD6200276.1"/>
    </source>
</evidence>